<gene>
    <name evidence="1" type="ORF">SAMN05216464_104314</name>
</gene>
<accession>A0A1G7AYY8</accession>
<evidence type="ECO:0000313" key="2">
    <source>
        <dbReference type="Proteomes" id="UP000199072"/>
    </source>
</evidence>
<dbReference type="EMBL" id="FNAI01000004">
    <property type="protein sequence ID" value="SDE19981.1"/>
    <property type="molecule type" value="Genomic_DNA"/>
</dbReference>
<protein>
    <submittedName>
        <fullName evidence="1">Uncharacterized protein</fullName>
    </submittedName>
</protein>
<proteinExistence type="predicted"/>
<reference evidence="1 2" key="1">
    <citation type="submission" date="2016-10" db="EMBL/GenBank/DDBJ databases">
        <authorList>
            <person name="de Groot N.N."/>
        </authorList>
    </citation>
    <scope>NUCLEOTIDE SEQUENCE [LARGE SCALE GENOMIC DNA]</scope>
    <source>
        <strain evidence="1 2">47C3B</strain>
    </source>
</reference>
<dbReference type="AlphaFoldDB" id="A0A1G7AYY8"/>
<sequence length="34" mass="3840">MVFSNKPGMAVKVLKTNFTTKLLVVDLFSKIQQL</sequence>
<organism evidence="1 2">
    <name type="scientific">Mucilaginibacter pineti</name>
    <dbReference type="NCBI Taxonomy" id="1391627"/>
    <lineage>
        <taxon>Bacteria</taxon>
        <taxon>Pseudomonadati</taxon>
        <taxon>Bacteroidota</taxon>
        <taxon>Sphingobacteriia</taxon>
        <taxon>Sphingobacteriales</taxon>
        <taxon>Sphingobacteriaceae</taxon>
        <taxon>Mucilaginibacter</taxon>
    </lineage>
</organism>
<keyword evidence="2" id="KW-1185">Reference proteome</keyword>
<evidence type="ECO:0000313" key="1">
    <source>
        <dbReference type="EMBL" id="SDE19981.1"/>
    </source>
</evidence>
<name>A0A1G7AYY8_9SPHI</name>
<dbReference type="Proteomes" id="UP000199072">
    <property type="component" value="Unassembled WGS sequence"/>
</dbReference>